<protein>
    <submittedName>
        <fullName evidence="1">Uncharacterized protein</fullName>
    </submittedName>
</protein>
<dbReference type="EMBL" id="JARAOO010000007">
    <property type="protein sequence ID" value="KAJ7961879.1"/>
    <property type="molecule type" value="Genomic_DNA"/>
</dbReference>
<dbReference type="Proteomes" id="UP001163823">
    <property type="component" value="Chromosome 7"/>
</dbReference>
<evidence type="ECO:0000313" key="1">
    <source>
        <dbReference type="EMBL" id="KAJ7961879.1"/>
    </source>
</evidence>
<dbReference type="AlphaFoldDB" id="A0AAD7LPD0"/>
<organism evidence="1 2">
    <name type="scientific">Quillaja saponaria</name>
    <name type="common">Soap bark tree</name>
    <dbReference type="NCBI Taxonomy" id="32244"/>
    <lineage>
        <taxon>Eukaryota</taxon>
        <taxon>Viridiplantae</taxon>
        <taxon>Streptophyta</taxon>
        <taxon>Embryophyta</taxon>
        <taxon>Tracheophyta</taxon>
        <taxon>Spermatophyta</taxon>
        <taxon>Magnoliopsida</taxon>
        <taxon>eudicotyledons</taxon>
        <taxon>Gunneridae</taxon>
        <taxon>Pentapetalae</taxon>
        <taxon>rosids</taxon>
        <taxon>fabids</taxon>
        <taxon>Fabales</taxon>
        <taxon>Quillajaceae</taxon>
        <taxon>Quillaja</taxon>
    </lineage>
</organism>
<name>A0AAD7LPD0_QUISA</name>
<dbReference type="KEGG" id="qsa:O6P43_017177"/>
<gene>
    <name evidence="1" type="ORF">O6P43_017177</name>
</gene>
<comment type="caution">
    <text evidence="1">The sequence shown here is derived from an EMBL/GenBank/DDBJ whole genome shotgun (WGS) entry which is preliminary data.</text>
</comment>
<accession>A0AAD7LPD0</accession>
<evidence type="ECO:0000313" key="2">
    <source>
        <dbReference type="Proteomes" id="UP001163823"/>
    </source>
</evidence>
<sequence length="132" mass="15214">MQDHQRINHPKLHLINHLLWGERGVEGIIHETSALLEIQGASNMDNQASSRGYIHSFNQGVKEESQEDRAECMLWEKKEAKEARKGIVGTCLFSQQPGYIHSFNQGVKEESQEDRAECMLWEKRKLRKQGKG</sequence>
<proteinExistence type="predicted"/>
<keyword evidence="2" id="KW-1185">Reference proteome</keyword>
<reference evidence="1" key="1">
    <citation type="journal article" date="2023" name="Science">
        <title>Elucidation of the pathway for biosynthesis of saponin adjuvants from the soapbark tree.</title>
        <authorList>
            <person name="Reed J."/>
            <person name="Orme A."/>
            <person name="El-Demerdash A."/>
            <person name="Owen C."/>
            <person name="Martin L.B.B."/>
            <person name="Misra R.C."/>
            <person name="Kikuchi S."/>
            <person name="Rejzek M."/>
            <person name="Martin A.C."/>
            <person name="Harkess A."/>
            <person name="Leebens-Mack J."/>
            <person name="Louveau T."/>
            <person name="Stephenson M.J."/>
            <person name="Osbourn A."/>
        </authorList>
    </citation>
    <scope>NUCLEOTIDE SEQUENCE</scope>
    <source>
        <strain evidence="1">S10</strain>
    </source>
</reference>